<dbReference type="EMBL" id="GEZM01088983">
    <property type="protein sequence ID" value="JAV57791.1"/>
    <property type="molecule type" value="Transcribed_RNA"/>
</dbReference>
<dbReference type="PANTHER" id="PTHR18916:SF85">
    <property type="entry name" value="TUBULIN-FOLDING COFACTOR B"/>
    <property type="match status" value="1"/>
</dbReference>
<proteinExistence type="inferred from homology"/>
<dbReference type="GO" id="GO:0043014">
    <property type="term" value="F:alpha-tubulin binding"/>
    <property type="evidence" value="ECO:0007669"/>
    <property type="project" value="InterPro"/>
</dbReference>
<reference evidence="7 8" key="2">
    <citation type="journal article" date="2018" name="Elife">
        <title>Firefly genomes illuminate parallel origins of bioluminescence in beetles.</title>
        <authorList>
            <person name="Fallon T.R."/>
            <person name="Lower S.E."/>
            <person name="Chang C.H."/>
            <person name="Bessho-Uehara M."/>
            <person name="Martin G.J."/>
            <person name="Bewick A.J."/>
            <person name="Behringer M."/>
            <person name="Debat H.J."/>
            <person name="Wong I."/>
            <person name="Day J.C."/>
            <person name="Suvorov A."/>
            <person name="Silva C.J."/>
            <person name="Stanger-Hall K.F."/>
            <person name="Hall D.W."/>
            <person name="Schmitz R.J."/>
            <person name="Nelson D.R."/>
            <person name="Lewis S.M."/>
            <person name="Shigenobu S."/>
            <person name="Bybee S.M."/>
            <person name="Larracuente A.M."/>
            <person name="Oba Y."/>
            <person name="Weng J.K."/>
        </authorList>
    </citation>
    <scope>NUCLEOTIDE SEQUENCE [LARGE SCALE GENOMIC DNA]</scope>
    <source>
        <strain evidence="7">1611_PpyrPB1</strain>
        <tissue evidence="7">Whole body</tissue>
    </source>
</reference>
<protein>
    <recommendedName>
        <fullName evidence="5">CAP-Gly domain-containing protein</fullName>
    </recommendedName>
</protein>
<dbReference type="GO" id="GO:0035371">
    <property type="term" value="C:microtubule plus-end"/>
    <property type="evidence" value="ECO:0007669"/>
    <property type="project" value="TreeGrafter"/>
</dbReference>
<dbReference type="EMBL" id="GEZM01088971">
    <property type="protein sequence ID" value="JAV57806.1"/>
    <property type="molecule type" value="Transcribed_RNA"/>
</dbReference>
<accession>A0A1Y1KBK1</accession>
<keyword evidence="2" id="KW-0963">Cytoplasm</keyword>
<evidence type="ECO:0000256" key="2">
    <source>
        <dbReference type="ARBA" id="ARBA00022490"/>
    </source>
</evidence>
<dbReference type="GO" id="GO:0007023">
    <property type="term" value="P:post-chaperonin tubulin folding pathway"/>
    <property type="evidence" value="ECO:0007669"/>
    <property type="project" value="InterPro"/>
</dbReference>
<reference evidence="6" key="1">
    <citation type="journal article" date="2016" name="Sci. Rep.">
        <title>Molecular characterization of firefly nuptial gifts: a multi-omics approach sheds light on postcopulatory sexual selection.</title>
        <authorList>
            <person name="Al-Wathiqui N."/>
            <person name="Fallon T.R."/>
            <person name="South A."/>
            <person name="Weng J.K."/>
            <person name="Lewis S.M."/>
        </authorList>
    </citation>
    <scope>NUCLEOTIDE SEQUENCE</scope>
</reference>
<dbReference type="EMBL" id="GEZM01088973">
    <property type="protein sequence ID" value="JAV57803.1"/>
    <property type="molecule type" value="Transcribed_RNA"/>
</dbReference>
<evidence type="ECO:0000256" key="1">
    <source>
        <dbReference type="ARBA" id="ARBA00004496"/>
    </source>
</evidence>
<sequence>MADYKVITSDFVNLQISTSGHDLSFNERRFPKDITISNLKAKLELITGGSCSTMQIQAYDKDNKFVCSLVDDNALLGSFPLENGMRLYIVDNFAIKNQLEFENVEKYEMAPEMYAKRTDTVKAFLVKNKIGQYNEEYYKNKEKAEEEEKELINTVEIGSRCKVNVSNGPTKLGAVLYKGLIEGLAGQWVGVKYDEPLGKNDGTYKGKEYFKCPPNYGAFVKPQNVVCGDFPEESYDLDEI</sequence>
<dbReference type="InterPro" id="IPR045172">
    <property type="entry name" value="TBCB_Ubl"/>
</dbReference>
<dbReference type="SUPFAM" id="SSF74924">
    <property type="entry name" value="Cap-Gly domain"/>
    <property type="match status" value="1"/>
</dbReference>
<dbReference type="AlphaFoldDB" id="A0A1Y1KBK1"/>
<dbReference type="PANTHER" id="PTHR18916">
    <property type="entry name" value="DYNACTIN 1-RELATED MICROTUBULE-BINDING"/>
    <property type="match status" value="1"/>
</dbReference>
<dbReference type="EMBL" id="VVIM01000002">
    <property type="protein sequence ID" value="KAB0801908.1"/>
    <property type="molecule type" value="Genomic_DNA"/>
</dbReference>
<evidence type="ECO:0000313" key="8">
    <source>
        <dbReference type="Proteomes" id="UP000327044"/>
    </source>
</evidence>
<dbReference type="EMBL" id="GEZM01088984">
    <property type="protein sequence ID" value="JAV57789.1"/>
    <property type="molecule type" value="Transcribed_RNA"/>
</dbReference>
<name>A0A1Y1KBK1_PHOPY</name>
<dbReference type="GO" id="GO:0031122">
    <property type="term" value="P:cytoplasmic microtubule organization"/>
    <property type="evidence" value="ECO:0007669"/>
    <property type="project" value="TreeGrafter"/>
</dbReference>
<evidence type="ECO:0000259" key="5">
    <source>
        <dbReference type="PROSITE" id="PS50245"/>
    </source>
</evidence>
<dbReference type="GO" id="GO:0051010">
    <property type="term" value="F:microtubule plus-end binding"/>
    <property type="evidence" value="ECO:0007669"/>
    <property type="project" value="TreeGrafter"/>
</dbReference>
<dbReference type="CDD" id="cd01789">
    <property type="entry name" value="Ubl_TBCB"/>
    <property type="match status" value="1"/>
</dbReference>
<dbReference type="Proteomes" id="UP000327044">
    <property type="component" value="Unassembled WGS sequence"/>
</dbReference>
<organism evidence="6">
    <name type="scientific">Photinus pyralis</name>
    <name type="common">Common eastern firefly</name>
    <name type="synonym">Lampyris pyralis</name>
    <dbReference type="NCBI Taxonomy" id="7054"/>
    <lineage>
        <taxon>Eukaryota</taxon>
        <taxon>Metazoa</taxon>
        <taxon>Ecdysozoa</taxon>
        <taxon>Arthropoda</taxon>
        <taxon>Hexapoda</taxon>
        <taxon>Insecta</taxon>
        <taxon>Pterygota</taxon>
        <taxon>Neoptera</taxon>
        <taxon>Endopterygota</taxon>
        <taxon>Coleoptera</taxon>
        <taxon>Polyphaga</taxon>
        <taxon>Elateriformia</taxon>
        <taxon>Elateroidea</taxon>
        <taxon>Lampyridae</taxon>
        <taxon>Lampyrinae</taxon>
        <taxon>Photinus</taxon>
    </lineage>
</organism>
<dbReference type="EMBL" id="GEZM01088991">
    <property type="protein sequence ID" value="JAV57780.1"/>
    <property type="molecule type" value="Transcribed_RNA"/>
</dbReference>
<dbReference type="EMBL" id="GEZM01088989">
    <property type="protein sequence ID" value="JAV57783.1"/>
    <property type="molecule type" value="Transcribed_RNA"/>
</dbReference>
<dbReference type="EMBL" id="GEZM01088985">
    <property type="protein sequence ID" value="JAV57788.1"/>
    <property type="molecule type" value="Transcribed_RNA"/>
</dbReference>
<dbReference type="SMART" id="SM01052">
    <property type="entry name" value="CAP_GLY"/>
    <property type="match status" value="1"/>
</dbReference>
<keyword evidence="3" id="KW-0143">Chaperone</keyword>
<dbReference type="InterPro" id="IPR000938">
    <property type="entry name" value="CAP-Gly_domain"/>
</dbReference>
<comment type="subcellular location">
    <subcellularLocation>
        <location evidence="1">Cytoplasm</location>
    </subcellularLocation>
</comment>
<dbReference type="InterPro" id="IPR036859">
    <property type="entry name" value="CAP-Gly_dom_sf"/>
</dbReference>
<dbReference type="FunFam" id="2.30.30.190:FF:000013">
    <property type="entry name" value="Tubulin-folding cofactor B"/>
    <property type="match status" value="1"/>
</dbReference>
<feature type="domain" description="CAP-Gly" evidence="5">
    <location>
        <begin position="179"/>
        <end position="221"/>
    </location>
</feature>
<dbReference type="EMBL" id="GEZM01088976">
    <property type="protein sequence ID" value="JAV57799.1"/>
    <property type="molecule type" value="Transcribed_RNA"/>
</dbReference>
<dbReference type="InParanoid" id="A0A1Y1KBK1"/>
<dbReference type="GO" id="GO:0005634">
    <property type="term" value="C:nucleus"/>
    <property type="evidence" value="ECO:0007669"/>
    <property type="project" value="TreeGrafter"/>
</dbReference>
<dbReference type="EMBL" id="GEZM01088978">
    <property type="protein sequence ID" value="JAV57795.1"/>
    <property type="molecule type" value="Transcribed_RNA"/>
</dbReference>
<dbReference type="SUPFAM" id="SSF54236">
    <property type="entry name" value="Ubiquitin-like"/>
    <property type="match status" value="1"/>
</dbReference>
<evidence type="ECO:0000256" key="3">
    <source>
        <dbReference type="ARBA" id="ARBA00023186"/>
    </source>
</evidence>
<dbReference type="EMBL" id="GEZM01088992">
    <property type="protein sequence ID" value="JAV57777.1"/>
    <property type="molecule type" value="Transcribed_RNA"/>
</dbReference>
<dbReference type="GO" id="GO:0007021">
    <property type="term" value="P:tubulin complex assembly"/>
    <property type="evidence" value="ECO:0007669"/>
    <property type="project" value="InterPro"/>
</dbReference>
<dbReference type="PROSITE" id="PS50245">
    <property type="entry name" value="CAP_GLY_2"/>
    <property type="match status" value="1"/>
</dbReference>
<evidence type="ECO:0000313" key="6">
    <source>
        <dbReference type="EMBL" id="JAV57791.1"/>
    </source>
</evidence>
<dbReference type="Gene3D" id="3.10.20.90">
    <property type="entry name" value="Phosphatidylinositol 3-kinase Catalytic Subunit, Chain A, domain 1"/>
    <property type="match status" value="1"/>
</dbReference>
<dbReference type="EMBL" id="GEZM01088977">
    <property type="protein sequence ID" value="JAV57797.1"/>
    <property type="molecule type" value="Transcribed_RNA"/>
</dbReference>
<evidence type="ECO:0000313" key="7">
    <source>
        <dbReference type="EMBL" id="KAB0801908.1"/>
    </source>
</evidence>
<dbReference type="InterPro" id="IPR000626">
    <property type="entry name" value="Ubiquitin-like_dom"/>
</dbReference>
<dbReference type="EMBL" id="GEZM01088979">
    <property type="protein sequence ID" value="JAV57794.1"/>
    <property type="molecule type" value="Transcribed_RNA"/>
</dbReference>
<dbReference type="EMBL" id="GEZM01088988">
    <property type="protein sequence ID" value="JAV57786.1"/>
    <property type="molecule type" value="Transcribed_RNA"/>
</dbReference>
<dbReference type="FunCoup" id="A0A1Y1KBK1">
    <property type="interactions" value="1220"/>
</dbReference>
<dbReference type="EMBL" id="GEZM01088975">
    <property type="protein sequence ID" value="JAV57801.1"/>
    <property type="molecule type" value="Transcribed_RNA"/>
</dbReference>
<comment type="similarity">
    <text evidence="4">Belongs to the TBCB family.</text>
</comment>
<dbReference type="OrthoDB" id="5295208at2759"/>
<dbReference type="GO" id="GO:0005938">
    <property type="term" value="C:cell cortex"/>
    <property type="evidence" value="ECO:0007669"/>
    <property type="project" value="TreeGrafter"/>
</dbReference>
<dbReference type="EMBL" id="GEZM01088993">
    <property type="protein sequence ID" value="JAV57775.1"/>
    <property type="molecule type" value="Transcribed_RNA"/>
</dbReference>
<keyword evidence="8" id="KW-1185">Reference proteome</keyword>
<dbReference type="GO" id="GO:0005829">
    <property type="term" value="C:cytosol"/>
    <property type="evidence" value="ECO:0007669"/>
    <property type="project" value="UniProtKB-ARBA"/>
</dbReference>
<dbReference type="Pfam" id="PF14560">
    <property type="entry name" value="Ubiquitin_2"/>
    <property type="match status" value="1"/>
</dbReference>
<dbReference type="Pfam" id="PF01302">
    <property type="entry name" value="CAP_GLY"/>
    <property type="match status" value="1"/>
</dbReference>
<dbReference type="PROSITE" id="PS00845">
    <property type="entry name" value="CAP_GLY_1"/>
    <property type="match status" value="1"/>
</dbReference>
<dbReference type="InterPro" id="IPR029071">
    <property type="entry name" value="Ubiquitin-like_domsf"/>
</dbReference>
<evidence type="ECO:0000256" key="4">
    <source>
        <dbReference type="ARBA" id="ARBA00025779"/>
    </source>
</evidence>
<dbReference type="Gene3D" id="2.30.30.190">
    <property type="entry name" value="CAP Gly-rich-like domain"/>
    <property type="match status" value="1"/>
</dbReference>
<reference evidence="7" key="3">
    <citation type="submission" date="2019-08" db="EMBL/GenBank/DDBJ databases">
        <authorList>
            <consortium name="Photinus pyralis genome working group"/>
            <person name="Fallon T.R."/>
            <person name="Sander Lower S.E."/>
            <person name="Weng J.-K."/>
        </authorList>
    </citation>
    <scope>NUCLEOTIDE SEQUENCE</scope>
    <source>
        <strain evidence="7">1611_PpyrPB1</strain>
        <tissue evidence="7">Whole body</tissue>
    </source>
</reference>
<gene>
    <name evidence="7" type="ORF">PPYR_04094</name>
</gene>
<dbReference type="EMBL" id="GEZM01088990">
    <property type="protein sequence ID" value="JAV57782.1"/>
    <property type="molecule type" value="Transcribed_RNA"/>
</dbReference>